<protein>
    <recommendedName>
        <fullName evidence="3">Antibiotic biosynthesis monooxygenase</fullName>
    </recommendedName>
</protein>
<evidence type="ECO:0000313" key="2">
    <source>
        <dbReference type="Proteomes" id="UP001551011"/>
    </source>
</evidence>
<accession>A0ABV3AJN1</accession>
<organism evidence="1 2">
    <name type="scientific">Streptomyces flaveolus</name>
    <dbReference type="NCBI Taxonomy" id="67297"/>
    <lineage>
        <taxon>Bacteria</taxon>
        <taxon>Bacillati</taxon>
        <taxon>Actinomycetota</taxon>
        <taxon>Actinomycetes</taxon>
        <taxon>Kitasatosporales</taxon>
        <taxon>Streptomycetaceae</taxon>
        <taxon>Streptomyces</taxon>
    </lineage>
</organism>
<proteinExistence type="predicted"/>
<sequence length="60" mass="6476">MGLADEDDTTVWVTEVWKTRAHHDASPELPEAKAAIGKAMPRLTGEFTRREVSVAGGLGL</sequence>
<dbReference type="Gene3D" id="3.30.70.100">
    <property type="match status" value="1"/>
</dbReference>
<dbReference type="RefSeq" id="WP_199819973.1">
    <property type="nucleotide sequence ID" value="NZ_JBEXDP010000105.1"/>
</dbReference>
<name>A0ABV3AJN1_9ACTN</name>
<reference evidence="1 2" key="1">
    <citation type="submission" date="2024-06" db="EMBL/GenBank/DDBJ databases">
        <title>The Natural Products Discovery Center: Release of the First 8490 Sequenced Strains for Exploring Actinobacteria Biosynthetic Diversity.</title>
        <authorList>
            <person name="Kalkreuter E."/>
            <person name="Kautsar S.A."/>
            <person name="Yang D."/>
            <person name="Bader C.D."/>
            <person name="Teijaro C.N."/>
            <person name="Fluegel L."/>
            <person name="Davis C.M."/>
            <person name="Simpson J.R."/>
            <person name="Lauterbach L."/>
            <person name="Steele A.D."/>
            <person name="Gui C."/>
            <person name="Meng S."/>
            <person name="Li G."/>
            <person name="Viehrig K."/>
            <person name="Ye F."/>
            <person name="Su P."/>
            <person name="Kiefer A.F."/>
            <person name="Nichols A."/>
            <person name="Cepeda A.J."/>
            <person name="Yan W."/>
            <person name="Fan B."/>
            <person name="Jiang Y."/>
            <person name="Adhikari A."/>
            <person name="Zheng C.-J."/>
            <person name="Schuster L."/>
            <person name="Cowan T.M."/>
            <person name="Smanski M.J."/>
            <person name="Chevrette M.G."/>
            <person name="De Carvalho L.P.S."/>
            <person name="Shen B."/>
        </authorList>
    </citation>
    <scope>NUCLEOTIDE SEQUENCE [LARGE SCALE GENOMIC DNA]</scope>
    <source>
        <strain evidence="1 2">NPDC020594</strain>
    </source>
</reference>
<dbReference type="Proteomes" id="UP001551011">
    <property type="component" value="Unassembled WGS sequence"/>
</dbReference>
<comment type="caution">
    <text evidence="1">The sequence shown here is derived from an EMBL/GenBank/DDBJ whole genome shotgun (WGS) entry which is preliminary data.</text>
</comment>
<dbReference type="SUPFAM" id="SSF54909">
    <property type="entry name" value="Dimeric alpha+beta barrel"/>
    <property type="match status" value="1"/>
</dbReference>
<evidence type="ECO:0008006" key="3">
    <source>
        <dbReference type="Google" id="ProtNLM"/>
    </source>
</evidence>
<dbReference type="InterPro" id="IPR011008">
    <property type="entry name" value="Dimeric_a/b-barrel"/>
</dbReference>
<keyword evidence="2" id="KW-1185">Reference proteome</keyword>
<gene>
    <name evidence="1" type="ORF">AB0H04_35760</name>
</gene>
<dbReference type="EMBL" id="JBFAEG010000033">
    <property type="protein sequence ID" value="MEU5712151.1"/>
    <property type="molecule type" value="Genomic_DNA"/>
</dbReference>
<evidence type="ECO:0000313" key="1">
    <source>
        <dbReference type="EMBL" id="MEU5712151.1"/>
    </source>
</evidence>